<dbReference type="InterPro" id="IPR019787">
    <property type="entry name" value="Znf_PHD-finger"/>
</dbReference>
<dbReference type="CDD" id="cd11660">
    <property type="entry name" value="SANT_TRF"/>
    <property type="match status" value="1"/>
</dbReference>
<dbReference type="Proteomes" id="UP000032180">
    <property type="component" value="Chromosome 11"/>
</dbReference>
<evidence type="ECO:0000256" key="1">
    <source>
        <dbReference type="ARBA" id="ARBA00022723"/>
    </source>
</evidence>
<dbReference type="Gene3D" id="3.30.40.10">
    <property type="entry name" value="Zinc/RING finger domain, C3HC4 (zinc finger)"/>
    <property type="match status" value="1"/>
</dbReference>
<dbReference type="HOGENOM" id="CLU_014198_0_0_1"/>
<dbReference type="PANTHER" id="PTHR47863:SF4">
    <property type="entry name" value="RING_FYVE_PHD ZINC FINGER SUPERFAMILY PROTEIN"/>
    <property type="match status" value="1"/>
</dbReference>
<keyword evidence="3" id="KW-0862">Zinc</keyword>
<reference evidence="9" key="2">
    <citation type="submission" date="2013-12" db="EMBL/GenBank/DDBJ databases">
        <authorList>
            <person name="Yu Y."/>
            <person name="Lee S."/>
            <person name="de Baynast K."/>
            <person name="Wissotski M."/>
            <person name="Liu L."/>
            <person name="Talag J."/>
            <person name="Goicoechea J."/>
            <person name="Angelova A."/>
            <person name="Jetty R."/>
            <person name="Kudrna D."/>
            <person name="Golser W."/>
            <person name="Rivera L."/>
            <person name="Zhang J."/>
            <person name="Wing R."/>
        </authorList>
    </citation>
    <scope>NUCLEOTIDE SEQUENCE</scope>
</reference>
<dbReference type="InterPro" id="IPR009057">
    <property type="entry name" value="Homeodomain-like_sf"/>
</dbReference>
<reference evidence="8 9" key="1">
    <citation type="submission" date="2012-08" db="EMBL/GenBank/DDBJ databases">
        <title>Oryza genome evolution.</title>
        <authorList>
            <person name="Wing R.A."/>
        </authorList>
    </citation>
    <scope>NUCLEOTIDE SEQUENCE</scope>
</reference>
<dbReference type="PANTHER" id="PTHR47863">
    <property type="entry name" value="RING/FYVE/PHD ZINC FINGER SUPERFAMILY PROTEIN"/>
    <property type="match status" value="1"/>
</dbReference>
<dbReference type="SUPFAM" id="SSF57903">
    <property type="entry name" value="FYVE/PHD zinc finger"/>
    <property type="match status" value="1"/>
</dbReference>
<reference evidence="8" key="3">
    <citation type="submission" date="2015-04" db="UniProtKB">
        <authorList>
            <consortium name="EnsemblPlants"/>
        </authorList>
    </citation>
    <scope>IDENTIFICATION</scope>
</reference>
<feature type="region of interest" description="Disordered" evidence="5">
    <location>
        <begin position="276"/>
        <end position="307"/>
    </location>
</feature>
<proteinExistence type="predicted"/>
<dbReference type="PROSITE" id="PS50090">
    <property type="entry name" value="MYB_LIKE"/>
    <property type="match status" value="1"/>
</dbReference>
<evidence type="ECO:0000256" key="4">
    <source>
        <dbReference type="PROSITE-ProRule" id="PRU00146"/>
    </source>
</evidence>
<name>A0A0D9XVK5_9ORYZ</name>
<keyword evidence="1" id="KW-0479">Metal-binding</keyword>
<dbReference type="eggNOG" id="ENOG502S100">
    <property type="taxonomic scope" value="Eukaryota"/>
</dbReference>
<dbReference type="InterPro" id="IPR013083">
    <property type="entry name" value="Znf_RING/FYVE/PHD"/>
</dbReference>
<dbReference type="Gene3D" id="1.10.10.60">
    <property type="entry name" value="Homeodomain-like"/>
    <property type="match status" value="1"/>
</dbReference>
<feature type="region of interest" description="Disordered" evidence="5">
    <location>
        <begin position="619"/>
        <end position="816"/>
    </location>
</feature>
<evidence type="ECO:0000256" key="2">
    <source>
        <dbReference type="ARBA" id="ARBA00022771"/>
    </source>
</evidence>
<accession>A0A0D9XVK5</accession>
<keyword evidence="9" id="KW-1185">Reference proteome</keyword>
<feature type="domain" description="PHD-type" evidence="6">
    <location>
        <begin position="541"/>
        <end position="588"/>
    </location>
</feature>
<evidence type="ECO:0000256" key="5">
    <source>
        <dbReference type="SAM" id="MobiDB-lite"/>
    </source>
</evidence>
<keyword evidence="2 4" id="KW-0863">Zinc-finger</keyword>
<feature type="compositionally biased region" description="Polar residues" evidence="5">
    <location>
        <begin position="619"/>
        <end position="633"/>
    </location>
</feature>
<dbReference type="SUPFAM" id="SSF46689">
    <property type="entry name" value="Homeodomain-like"/>
    <property type="match status" value="1"/>
</dbReference>
<evidence type="ECO:0000313" key="9">
    <source>
        <dbReference type="Proteomes" id="UP000032180"/>
    </source>
</evidence>
<feature type="domain" description="Myb-like" evidence="7">
    <location>
        <begin position="826"/>
        <end position="879"/>
    </location>
</feature>
<dbReference type="InterPro" id="IPR001005">
    <property type="entry name" value="SANT/Myb"/>
</dbReference>
<sequence>MARPSGSSGRSSMFAAYWVADALAADDSLHFSLTKDGVGASPDSLTGAPEAVRERVALRALQELVVSGGGGAAAEGTRMLGVDSSRSCEDLLLGLVRQVGSSGSLEKNMILPFSPDIQKFIGIKRCTLPETSFELLKKVYPEIAPVVLPTPMKQNGNGKHDNISHDLVSAGKTGFATDGAQLQQDDLAILVNQSNKQNLRKNGIANPDSHQPWTSDNRCFDQPQEGSVDTVGVSIRSSKDFLGSNTGKMSECDMVDHATIVQPQSCGIKNPNTFQYNNGDRPPVASIQLPKDSIPERSNDSLPVSTSEKNNLPEFIAAEDTETTLEPSISKTHPNFQQHDTCDKANQDVGCGSAGIQTSSALLSEGFNGAIRGDKSEIKDPSENTTEHTKMFEQENSDKDHLGVDCSDKVNQALYDDGNIMRKNMVYDGLNVQTPESHSCSIALHNKNSEANHLSEQNIGRNTAEVQKDCCNILDANDKRAKQASNKKTMGNTVAETLHVHCKDDSFSGLAAAGLLSMTDKIPFCTQDQDSNGNVEGLSENDFCVKCGKDGQLLKCGSCLLAAHDTCFGSPVTFDDSGQFYCPVCAYTKASQAYQKAKKIYSEARKNLSTFFGRKQSVEQQAASRRQGNQQFEVDNLSHRDEEPDRQRKKQKINAKSDSCPQEVATEKVPIVQKSDVAPMNKHPVVQNNRSQEEIVGAHEQSGSDDSLHKTRHSSQNKCSPAANKNVDAGKENDLASPHQSEDSDEIEATSSNDSRKKSSPPWCKLRRNKARCQDKDTSIPSTSRKARGQHDQHMASPSRKRNYVHPPKRYSNPVASAGRRSKLWWTEQEEAILREAIEKFAPSENGQIPWIKIHEYGRDVFHKTRFPSDLRVKWRNMKKSGL</sequence>
<protein>
    <recommendedName>
        <fullName evidence="10">Myb-like domain-containing protein</fullName>
    </recommendedName>
</protein>
<evidence type="ECO:0000259" key="6">
    <source>
        <dbReference type="PROSITE" id="PS50016"/>
    </source>
</evidence>
<dbReference type="InterPro" id="IPR011011">
    <property type="entry name" value="Znf_FYVE_PHD"/>
</dbReference>
<evidence type="ECO:0000256" key="3">
    <source>
        <dbReference type="ARBA" id="ARBA00022833"/>
    </source>
</evidence>
<feature type="compositionally biased region" description="Basic and acidic residues" evidence="5">
    <location>
        <begin position="636"/>
        <end position="646"/>
    </location>
</feature>
<dbReference type="GO" id="GO:0008270">
    <property type="term" value="F:zinc ion binding"/>
    <property type="evidence" value="ECO:0007669"/>
    <property type="project" value="UniProtKB-KW"/>
</dbReference>
<dbReference type="EnsemblPlants" id="LPERR11G19930.1">
    <property type="protein sequence ID" value="LPERR11G19930.1"/>
    <property type="gene ID" value="LPERR11G19930"/>
</dbReference>
<dbReference type="Gramene" id="LPERR11G19930.1">
    <property type="protein sequence ID" value="LPERR11G19930.1"/>
    <property type="gene ID" value="LPERR11G19930"/>
</dbReference>
<dbReference type="InterPro" id="IPR001965">
    <property type="entry name" value="Znf_PHD"/>
</dbReference>
<evidence type="ECO:0000313" key="8">
    <source>
        <dbReference type="EnsemblPlants" id="LPERR11G19930.1"/>
    </source>
</evidence>
<dbReference type="AlphaFoldDB" id="A0A0D9XVK5"/>
<feature type="compositionally biased region" description="Basic residues" evidence="5">
    <location>
        <begin position="799"/>
        <end position="809"/>
    </location>
</feature>
<dbReference type="SMART" id="SM00249">
    <property type="entry name" value="PHD"/>
    <property type="match status" value="1"/>
</dbReference>
<evidence type="ECO:0008006" key="10">
    <source>
        <dbReference type="Google" id="ProtNLM"/>
    </source>
</evidence>
<organism evidence="8 9">
    <name type="scientific">Leersia perrieri</name>
    <dbReference type="NCBI Taxonomy" id="77586"/>
    <lineage>
        <taxon>Eukaryota</taxon>
        <taxon>Viridiplantae</taxon>
        <taxon>Streptophyta</taxon>
        <taxon>Embryophyta</taxon>
        <taxon>Tracheophyta</taxon>
        <taxon>Spermatophyta</taxon>
        <taxon>Magnoliopsida</taxon>
        <taxon>Liliopsida</taxon>
        <taxon>Poales</taxon>
        <taxon>Poaceae</taxon>
        <taxon>BOP clade</taxon>
        <taxon>Oryzoideae</taxon>
        <taxon>Oryzeae</taxon>
        <taxon>Oryzinae</taxon>
        <taxon>Leersia</taxon>
    </lineage>
</organism>
<dbReference type="PROSITE" id="PS50016">
    <property type="entry name" value="ZF_PHD_2"/>
    <property type="match status" value="1"/>
</dbReference>
<evidence type="ECO:0000259" key="7">
    <source>
        <dbReference type="PROSITE" id="PS50090"/>
    </source>
</evidence>